<dbReference type="OrthoDB" id="10017601at2"/>
<accession>A0A0J8U329</accession>
<dbReference type="AlphaFoldDB" id="A0A0J8U329"/>
<organism evidence="1 2">
    <name type="scientific">Mycolicibacterium conceptionense</name>
    <dbReference type="NCBI Taxonomy" id="451644"/>
    <lineage>
        <taxon>Bacteria</taxon>
        <taxon>Bacillati</taxon>
        <taxon>Actinomycetota</taxon>
        <taxon>Actinomycetes</taxon>
        <taxon>Mycobacteriales</taxon>
        <taxon>Mycobacteriaceae</taxon>
        <taxon>Mycolicibacterium</taxon>
    </lineage>
</organism>
<evidence type="ECO:0000313" key="1">
    <source>
        <dbReference type="EMBL" id="KMV15931.1"/>
    </source>
</evidence>
<evidence type="ECO:0000313" key="2">
    <source>
        <dbReference type="Proteomes" id="UP000037594"/>
    </source>
</evidence>
<dbReference type="EMBL" id="LFOD01000025">
    <property type="protein sequence ID" value="KMV15931.1"/>
    <property type="molecule type" value="Genomic_DNA"/>
</dbReference>
<proteinExistence type="predicted"/>
<dbReference type="PATRIC" id="fig|451644.5.peg.4711"/>
<reference evidence="1 2" key="1">
    <citation type="submission" date="2015-06" db="EMBL/GenBank/DDBJ databases">
        <title>Genome sequence of Mycobacterium conceptionense strain MLE.</title>
        <authorList>
            <person name="Greninger A.L."/>
            <person name="Cunningham G."/>
            <person name="Chiu C.Y."/>
            <person name="Miller S."/>
        </authorList>
    </citation>
    <scope>NUCLEOTIDE SEQUENCE [LARGE SCALE GENOMIC DNA]</scope>
    <source>
        <strain evidence="1 2">MLE</strain>
    </source>
</reference>
<sequence>MSEKEIAASDPKAHIVETIRQLAAAHGLYVVTATPDEALSQAGVPGANITDEMRQWVRADTTFGTTGTIHLYQLSQTFPHCWIDRERAGIRWGLSWHGGWHALHDDVQFQPGVLGFEGTAVCGADIYQVDAEKTPYELPARAADPSTTVCSRCTAKAGPIPASVAASQGGAR</sequence>
<dbReference type="Proteomes" id="UP000037594">
    <property type="component" value="Unassembled WGS sequence"/>
</dbReference>
<name>A0A0J8U329_9MYCO</name>
<gene>
    <name evidence="1" type="ORF">ACT17_22815</name>
</gene>
<protein>
    <submittedName>
        <fullName evidence="1">Uncharacterized protein</fullName>
    </submittedName>
</protein>
<comment type="caution">
    <text evidence="1">The sequence shown here is derived from an EMBL/GenBank/DDBJ whole genome shotgun (WGS) entry which is preliminary data.</text>
</comment>
<dbReference type="RefSeq" id="WP_048896192.1">
    <property type="nucleotide sequence ID" value="NZ_LFOD01000025.1"/>
</dbReference>